<dbReference type="GO" id="GO:0005524">
    <property type="term" value="F:ATP binding"/>
    <property type="evidence" value="ECO:0007669"/>
    <property type="project" value="UniProtKB-KW"/>
</dbReference>
<dbReference type="InterPro" id="IPR003593">
    <property type="entry name" value="AAA+_ATPase"/>
</dbReference>
<dbReference type="PANTHER" id="PTHR42734">
    <property type="entry name" value="METAL TRANSPORT SYSTEM ATP-BINDING PROTEIN TM_0124-RELATED"/>
    <property type="match status" value="1"/>
</dbReference>
<dbReference type="GO" id="GO:0016887">
    <property type="term" value="F:ATP hydrolysis activity"/>
    <property type="evidence" value="ECO:0007669"/>
    <property type="project" value="InterPro"/>
</dbReference>
<evidence type="ECO:0000256" key="1">
    <source>
        <dbReference type="ARBA" id="ARBA00005417"/>
    </source>
</evidence>
<dbReference type="Pfam" id="PF00005">
    <property type="entry name" value="ABC_tran"/>
    <property type="match status" value="1"/>
</dbReference>
<organism evidence="6 7">
    <name type="scientific">Candidatus Wolfebacteria bacterium RBG_13_41_7</name>
    <dbReference type="NCBI Taxonomy" id="1802554"/>
    <lineage>
        <taxon>Bacteria</taxon>
        <taxon>Candidatus Wolfeibacteriota</taxon>
    </lineage>
</organism>
<dbReference type="AlphaFoldDB" id="A0A1F8DLB6"/>
<feature type="domain" description="ABC transporter" evidence="5">
    <location>
        <begin position="5"/>
        <end position="220"/>
    </location>
</feature>
<evidence type="ECO:0000313" key="6">
    <source>
        <dbReference type="EMBL" id="OGM89421.1"/>
    </source>
</evidence>
<name>A0A1F8DLB6_9BACT</name>
<evidence type="ECO:0000259" key="5">
    <source>
        <dbReference type="PROSITE" id="PS50893"/>
    </source>
</evidence>
<keyword evidence="4 6" id="KW-0067">ATP-binding</keyword>
<dbReference type="Gene3D" id="3.40.50.300">
    <property type="entry name" value="P-loop containing nucleotide triphosphate hydrolases"/>
    <property type="match status" value="1"/>
</dbReference>
<protein>
    <submittedName>
        <fullName evidence="6">ABC transporter ATP-binding protein</fullName>
    </submittedName>
</protein>
<dbReference type="SUPFAM" id="SSF52540">
    <property type="entry name" value="P-loop containing nucleoside triphosphate hydrolases"/>
    <property type="match status" value="1"/>
</dbReference>
<evidence type="ECO:0000256" key="3">
    <source>
        <dbReference type="ARBA" id="ARBA00022741"/>
    </source>
</evidence>
<dbReference type="Proteomes" id="UP000182002">
    <property type="component" value="Unassembled WGS sequence"/>
</dbReference>
<evidence type="ECO:0000256" key="2">
    <source>
        <dbReference type="ARBA" id="ARBA00022448"/>
    </source>
</evidence>
<evidence type="ECO:0000256" key="4">
    <source>
        <dbReference type="ARBA" id="ARBA00022840"/>
    </source>
</evidence>
<dbReference type="PANTHER" id="PTHR42734:SF17">
    <property type="entry name" value="METAL TRANSPORT SYSTEM ATP-BINDING PROTEIN TM_0124-RELATED"/>
    <property type="match status" value="1"/>
</dbReference>
<dbReference type="InterPro" id="IPR003439">
    <property type="entry name" value="ABC_transporter-like_ATP-bd"/>
</dbReference>
<sequence>MQNILEVKNLNVSFGKEKIIENLSFNLKTGENLVILGPNGAGKTVLLKTLLGIYPFSGGIKWKENVKIGYVPQKFMLEKTVPLTVEEFFRFRKISEEEIVNVIESVGIKNKSVLKNKIGEISSGQLQRILIAWALVDNPEVLIFDEPTAGIDIEGEETIYKLLAEIEKERNLTIIMVTHDLSVVYKIADVALCLNRRFSCYGVPQEVLNSENFRKMYGEEIKFYKHEHH</sequence>
<dbReference type="InterPro" id="IPR050153">
    <property type="entry name" value="Metal_Ion_Import_ABC"/>
</dbReference>
<dbReference type="SMART" id="SM00382">
    <property type="entry name" value="AAA"/>
    <property type="match status" value="1"/>
</dbReference>
<proteinExistence type="inferred from homology"/>
<keyword evidence="3" id="KW-0547">Nucleotide-binding</keyword>
<evidence type="ECO:0000313" key="7">
    <source>
        <dbReference type="Proteomes" id="UP000182002"/>
    </source>
</evidence>
<keyword evidence="2" id="KW-0813">Transport</keyword>
<dbReference type="PROSITE" id="PS50893">
    <property type="entry name" value="ABC_TRANSPORTER_2"/>
    <property type="match status" value="1"/>
</dbReference>
<dbReference type="EMBL" id="MGIO01000027">
    <property type="protein sequence ID" value="OGM89421.1"/>
    <property type="molecule type" value="Genomic_DNA"/>
</dbReference>
<gene>
    <name evidence="6" type="ORF">A3J77_01930</name>
</gene>
<comment type="similarity">
    <text evidence="1">Belongs to the ABC transporter superfamily.</text>
</comment>
<accession>A0A1F8DLB6</accession>
<comment type="caution">
    <text evidence="6">The sequence shown here is derived from an EMBL/GenBank/DDBJ whole genome shotgun (WGS) entry which is preliminary data.</text>
</comment>
<dbReference type="InterPro" id="IPR027417">
    <property type="entry name" value="P-loop_NTPase"/>
</dbReference>
<reference evidence="6 7" key="1">
    <citation type="journal article" date="2016" name="Nat. Commun.">
        <title>Thousands of microbial genomes shed light on interconnected biogeochemical processes in an aquifer system.</title>
        <authorList>
            <person name="Anantharaman K."/>
            <person name="Brown C.T."/>
            <person name="Hug L.A."/>
            <person name="Sharon I."/>
            <person name="Castelle C.J."/>
            <person name="Probst A.J."/>
            <person name="Thomas B.C."/>
            <person name="Singh A."/>
            <person name="Wilkins M.J."/>
            <person name="Karaoz U."/>
            <person name="Brodie E.L."/>
            <person name="Williams K.H."/>
            <person name="Hubbard S.S."/>
            <person name="Banfield J.F."/>
        </authorList>
    </citation>
    <scope>NUCLEOTIDE SEQUENCE [LARGE SCALE GENOMIC DNA]</scope>
</reference>